<dbReference type="EMBL" id="DF849818">
    <property type="protein sequence ID" value="GAT59129.1"/>
    <property type="molecule type" value="Genomic_DNA"/>
</dbReference>
<organism evidence="1 2">
    <name type="scientific">Mycena chlorophos</name>
    <name type="common">Agaric fungus</name>
    <name type="synonym">Agaricus chlorophos</name>
    <dbReference type="NCBI Taxonomy" id="658473"/>
    <lineage>
        <taxon>Eukaryota</taxon>
        <taxon>Fungi</taxon>
        <taxon>Dikarya</taxon>
        <taxon>Basidiomycota</taxon>
        <taxon>Agaricomycotina</taxon>
        <taxon>Agaricomycetes</taxon>
        <taxon>Agaricomycetidae</taxon>
        <taxon>Agaricales</taxon>
        <taxon>Marasmiineae</taxon>
        <taxon>Mycenaceae</taxon>
        <taxon>Mycena</taxon>
    </lineage>
</organism>
<gene>
    <name evidence="1" type="ORF">MCHLO_15465</name>
</gene>
<evidence type="ECO:0000313" key="1">
    <source>
        <dbReference type="EMBL" id="GAT59129.1"/>
    </source>
</evidence>
<evidence type="ECO:0008006" key="3">
    <source>
        <dbReference type="Google" id="ProtNLM"/>
    </source>
</evidence>
<accession>A0ABQ0M720</accession>
<sequence length="264" mass="29571">MDSRLPTLPPELEQYIFELAARRYRSSIPAFLRVAQRVHHDVWLQRMLYESLLVDIVRNRPTPNECRPAASDFFASRVRHLCVTSSIREHDCLLALLSSCKDAPITSLALFVPFPNPDFLPYIPPTLTRPTVDVQYLFGGPLKLNLAHPALARITHLDIIQPAYDTWGFWSGLAQMPALTHLAFRDKYLPHVVASVLAQCGGLQAVGVVWSGGKSGKGEDVHRVADWERGVLGEGDFWSRADELILRKTTGQAKASQCWVQGFS</sequence>
<proteinExistence type="predicted"/>
<reference evidence="1" key="1">
    <citation type="submission" date="2014-09" db="EMBL/GenBank/DDBJ databases">
        <title>Genome sequence of the luminous mushroom Mycena chlorophos for searching fungal bioluminescence genes.</title>
        <authorList>
            <person name="Tanaka Y."/>
            <person name="Kasuga D."/>
            <person name="Oba Y."/>
            <person name="Hase S."/>
            <person name="Sato K."/>
            <person name="Oba Y."/>
            <person name="Sakakibara Y."/>
        </authorList>
    </citation>
    <scope>NUCLEOTIDE SEQUENCE</scope>
</reference>
<evidence type="ECO:0000313" key="2">
    <source>
        <dbReference type="Proteomes" id="UP000815677"/>
    </source>
</evidence>
<dbReference type="Proteomes" id="UP000815677">
    <property type="component" value="Unassembled WGS sequence"/>
</dbReference>
<protein>
    <recommendedName>
        <fullName evidence="3">F-box domain-containing protein</fullName>
    </recommendedName>
</protein>
<name>A0ABQ0M720_MYCCL</name>
<keyword evidence="2" id="KW-1185">Reference proteome</keyword>